<gene>
    <name evidence="10" type="primary">hyfB1</name>
    <name evidence="10" type="ORF">FEAC_21880</name>
</gene>
<evidence type="ECO:0000256" key="1">
    <source>
        <dbReference type="ARBA" id="ARBA00004651"/>
    </source>
</evidence>
<feature type="transmembrane region" description="Helical" evidence="8">
    <location>
        <begin position="629"/>
        <end position="647"/>
    </location>
</feature>
<feature type="transmembrane region" description="Helical" evidence="8">
    <location>
        <begin position="92"/>
        <end position="111"/>
    </location>
</feature>
<keyword evidence="5 10" id="KW-0560">Oxidoreductase</keyword>
<dbReference type="GO" id="GO:0042773">
    <property type="term" value="P:ATP synthesis coupled electron transport"/>
    <property type="evidence" value="ECO:0007669"/>
    <property type="project" value="InterPro"/>
</dbReference>
<feature type="transmembrane region" description="Helical" evidence="8">
    <location>
        <begin position="302"/>
        <end position="325"/>
    </location>
</feature>
<evidence type="ECO:0000259" key="9">
    <source>
        <dbReference type="Pfam" id="PF00361"/>
    </source>
</evidence>
<evidence type="ECO:0000313" key="10">
    <source>
        <dbReference type="EMBL" id="KJE76097.1"/>
    </source>
</evidence>
<feature type="transmembrane region" description="Helical" evidence="8">
    <location>
        <begin position="249"/>
        <end position="270"/>
    </location>
</feature>
<dbReference type="EMBL" id="JXUW01000022">
    <property type="protein sequence ID" value="KJE76097.1"/>
    <property type="molecule type" value="Genomic_DNA"/>
</dbReference>
<dbReference type="InterPro" id="IPR003918">
    <property type="entry name" value="NADH_UbQ_OxRdtase"/>
</dbReference>
<dbReference type="GO" id="GO:0016491">
    <property type="term" value="F:oxidoreductase activity"/>
    <property type="evidence" value="ECO:0007669"/>
    <property type="project" value="UniProtKB-KW"/>
</dbReference>
<dbReference type="AlphaFoldDB" id="A0A0D8FV15"/>
<evidence type="ECO:0000256" key="4">
    <source>
        <dbReference type="ARBA" id="ARBA00022989"/>
    </source>
</evidence>
<feature type="transmembrane region" description="Helical" evidence="8">
    <location>
        <begin position="12"/>
        <end position="40"/>
    </location>
</feature>
<dbReference type="GO" id="GO:0008137">
    <property type="term" value="F:NADH dehydrogenase (ubiquinone) activity"/>
    <property type="evidence" value="ECO:0007669"/>
    <property type="project" value="InterPro"/>
</dbReference>
<reference evidence="10 11" key="1">
    <citation type="submission" date="2015-01" db="EMBL/GenBank/DDBJ databases">
        <title>Draft genome of the acidophilic iron oxidizer Ferrimicrobium acidiphilum strain T23.</title>
        <authorList>
            <person name="Poehlein A."/>
            <person name="Eisen S."/>
            <person name="Schloemann M."/>
            <person name="Johnson B.D."/>
            <person name="Daniel R."/>
            <person name="Muehling M."/>
        </authorList>
    </citation>
    <scope>NUCLEOTIDE SEQUENCE [LARGE SCALE GENOMIC DNA]</scope>
    <source>
        <strain evidence="10 11">T23</strain>
    </source>
</reference>
<feature type="transmembrane region" description="Helical" evidence="8">
    <location>
        <begin position="505"/>
        <end position="527"/>
    </location>
</feature>
<dbReference type="eggNOG" id="COG0651">
    <property type="taxonomic scope" value="Bacteria"/>
</dbReference>
<dbReference type="InterPro" id="IPR001750">
    <property type="entry name" value="ND/Mrp_TM"/>
</dbReference>
<name>A0A0D8FV15_9ACTN</name>
<dbReference type="GeneID" id="78373251"/>
<evidence type="ECO:0000256" key="7">
    <source>
        <dbReference type="RuleBase" id="RU000320"/>
    </source>
</evidence>
<feature type="transmembrane region" description="Helical" evidence="8">
    <location>
        <begin position="147"/>
        <end position="167"/>
    </location>
</feature>
<dbReference type="OrthoDB" id="9768329at2"/>
<feature type="transmembrane region" description="Helical" evidence="8">
    <location>
        <begin position="401"/>
        <end position="425"/>
    </location>
</feature>
<proteinExistence type="predicted"/>
<dbReference type="Proteomes" id="UP000032336">
    <property type="component" value="Unassembled WGS sequence"/>
</dbReference>
<dbReference type="PANTHER" id="PTHR42682:SF3">
    <property type="entry name" value="FORMATE HYDROGENLYASE SUBUNIT 3-RELATED"/>
    <property type="match status" value="1"/>
</dbReference>
<evidence type="ECO:0000256" key="3">
    <source>
        <dbReference type="ARBA" id="ARBA00022692"/>
    </source>
</evidence>
<dbReference type="RefSeq" id="WP_052566216.1">
    <property type="nucleotide sequence ID" value="NZ_JXUW01000022.1"/>
</dbReference>
<dbReference type="PRINTS" id="PR01437">
    <property type="entry name" value="NUOXDRDTASE4"/>
</dbReference>
<evidence type="ECO:0000256" key="6">
    <source>
        <dbReference type="ARBA" id="ARBA00023136"/>
    </source>
</evidence>
<dbReference type="Pfam" id="PF00361">
    <property type="entry name" value="Proton_antipo_M"/>
    <property type="match status" value="1"/>
</dbReference>
<comment type="caution">
    <text evidence="10">The sequence shown here is derived from an EMBL/GenBank/DDBJ whole genome shotgun (WGS) entry which is preliminary data.</text>
</comment>
<keyword evidence="6 8" id="KW-0472">Membrane</keyword>
<feature type="transmembrane region" description="Helical" evidence="8">
    <location>
        <begin position="187"/>
        <end position="208"/>
    </location>
</feature>
<evidence type="ECO:0000256" key="2">
    <source>
        <dbReference type="ARBA" id="ARBA00022475"/>
    </source>
</evidence>
<keyword evidence="4 8" id="KW-1133">Transmembrane helix</keyword>
<dbReference type="GO" id="GO:0005886">
    <property type="term" value="C:plasma membrane"/>
    <property type="evidence" value="ECO:0007669"/>
    <property type="project" value="UniProtKB-SubCell"/>
</dbReference>
<protein>
    <submittedName>
        <fullName evidence="10">Hydrogenase-4 component B</fullName>
        <ecNumber evidence="10">1.-.-.-</ecNumber>
    </submittedName>
</protein>
<dbReference type="EC" id="1.-.-.-" evidence="10"/>
<feature type="transmembrane region" description="Helical" evidence="8">
    <location>
        <begin position="446"/>
        <end position="468"/>
    </location>
</feature>
<keyword evidence="2" id="KW-1003">Cell membrane</keyword>
<dbReference type="STRING" id="1121877.FEAC_21880"/>
<dbReference type="PATRIC" id="fig|1121877.4.peg.2439"/>
<feature type="transmembrane region" description="Helical" evidence="8">
    <location>
        <begin position="277"/>
        <end position="296"/>
    </location>
</feature>
<feature type="transmembrane region" description="Helical" evidence="8">
    <location>
        <begin position="361"/>
        <end position="389"/>
    </location>
</feature>
<dbReference type="PANTHER" id="PTHR42682">
    <property type="entry name" value="HYDROGENASE-4 COMPONENT F"/>
    <property type="match status" value="1"/>
</dbReference>
<evidence type="ECO:0000313" key="11">
    <source>
        <dbReference type="Proteomes" id="UP000032336"/>
    </source>
</evidence>
<dbReference type="InterPro" id="IPR052175">
    <property type="entry name" value="ComplexI-like_HydComp"/>
</dbReference>
<evidence type="ECO:0000256" key="8">
    <source>
        <dbReference type="SAM" id="Phobius"/>
    </source>
</evidence>
<keyword evidence="3 7" id="KW-0812">Transmembrane</keyword>
<evidence type="ECO:0000256" key="5">
    <source>
        <dbReference type="ARBA" id="ARBA00023002"/>
    </source>
</evidence>
<keyword evidence="11" id="KW-1185">Reference proteome</keyword>
<sequence>MTNDTETSLYRTWLVSCSILTMMIALAGGALAVLALMGHVPSINSAWLLPIAGLHLKIDSISALFDLLTAAIGLPVAAYMGTYFSHHQVPKLTLGLMPTFLTAMLLVPMAATYFNLWFFWEIMALASAALVLTNYRSPQVRKAGLHYIVYTQVGFALILASTAVLNAKSSVGFLNEPSSHVAPLSSLVFVLSLLGFTSKAGLLPLNSWLPLAHPEAPTPVSALMSASMVNLGIYGIVRIDLVNPGHTWWGILMIIIGLSTATYGALHALISADIKRLLAYSTSENLGIVITALGTYELFRSTHFVILAELALAAAILHLIGHVLFKSLAFITSGRLIDEAGTRDIDHMGDMIHRTPLASAGYGIASLGATGLPLGAGFIGEWLLLQALIHTPPSAPTLLRVIMPIAVAILALTVGLKVAAMTKSFGIGVLSRPRDPCTTAINSGRLVIWIDTVIISVLALANLAFSALPSLASPLVRLFAEALLPQGVPTHIGLYITLSPLRGGISPLVIVIVVACATIAVGILVELRIRSNGRVKSGDLWNCGGGEPRIRMQYNSTSFAQPLETIFANALRLDEQTAASHADEDRLIVAAIVYERSRTDIVATMLHRFVGDSLDQCSRLVRRAHAGNVRLYTLYGAIGLLIILLVAR</sequence>
<organism evidence="10 11">
    <name type="scientific">Ferrimicrobium acidiphilum DSM 19497</name>
    <dbReference type="NCBI Taxonomy" id="1121877"/>
    <lineage>
        <taxon>Bacteria</taxon>
        <taxon>Bacillati</taxon>
        <taxon>Actinomycetota</taxon>
        <taxon>Acidimicrobiia</taxon>
        <taxon>Acidimicrobiales</taxon>
        <taxon>Acidimicrobiaceae</taxon>
        <taxon>Ferrimicrobium</taxon>
    </lineage>
</organism>
<feature type="transmembrane region" description="Helical" evidence="8">
    <location>
        <begin position="220"/>
        <end position="237"/>
    </location>
</feature>
<comment type="subcellular location">
    <subcellularLocation>
        <location evidence="1">Cell membrane</location>
        <topology evidence="1">Multi-pass membrane protein</topology>
    </subcellularLocation>
    <subcellularLocation>
        <location evidence="7">Membrane</location>
        <topology evidence="7">Multi-pass membrane protein</topology>
    </subcellularLocation>
</comment>
<feature type="transmembrane region" description="Helical" evidence="8">
    <location>
        <begin position="60"/>
        <end position="80"/>
    </location>
</feature>
<accession>A0A0D8FV15</accession>
<feature type="domain" description="NADH:quinone oxidoreductase/Mrp antiporter transmembrane" evidence="9">
    <location>
        <begin position="114"/>
        <end position="391"/>
    </location>
</feature>
<feature type="transmembrane region" description="Helical" evidence="8">
    <location>
        <begin position="117"/>
        <end position="135"/>
    </location>
</feature>